<name>A0A8J8FHC0_9BACT</name>
<comment type="caution">
    <text evidence="2">The sequence shown here is derived from an EMBL/GenBank/DDBJ whole genome shotgun (WGS) entry which is preliminary data.</text>
</comment>
<sequence>MFHLDYTSNYQLNMKRIFLTVSLLYCLTQLSAQTTYSNAIQAQIKQVENNLAGRIIIDGKPYNLQDRMKHYNIKGVSIAVVQNYTLLWAKGYGWADEKEKRPVTNATLFKPGSISKSLNAAGVLRLVQDNKLDLSKDINEYLQSWQFPYDSLSQGKKITIANLLSHTAGLSVYGGFPGYDTKNKIPTIPQILDGEAPANTPPVRSLFEPGVAFQYSGGGTIISQLIITDITHQPYEKYMYDSVLKPLGMLNSFYSTAPPTKEQLKKIAVGYTKEGEKVAATFRVYPEQAPLGLWTTPTELSNYLIETQLAYQGKSSKVLNKEMASLQLTPYIDNSATMGAFIGERNGEKYFFHDAGNEGYRGLYYGSVEGGNGVVIFVNSDDGNIILELLNSVAAVYNWKGFDKIKNINTMQVPETISQNYPGIYLYDGKLAEITKDKDGLLYWADNQNCRMYFTSNKDFINMEFASEKSFIADSAGNITGYSIKVNGTEYPAATKVVKIDTLKANEGELNAFGWHLLATKRYDTAILFLNRAKTIEPNDNSVIKHLAHCHLFKNEYDKAILLYNEFIATGLNNQSAEKESIKEDFNYLEKSGFDTFLIAKASAALKL</sequence>
<organism evidence="2 3">
    <name type="scientific">Limnovirga soli</name>
    <dbReference type="NCBI Taxonomy" id="2656915"/>
    <lineage>
        <taxon>Bacteria</taxon>
        <taxon>Pseudomonadati</taxon>
        <taxon>Bacteroidota</taxon>
        <taxon>Chitinophagia</taxon>
        <taxon>Chitinophagales</taxon>
        <taxon>Chitinophagaceae</taxon>
        <taxon>Limnovirga</taxon>
    </lineage>
</organism>
<dbReference type="Gene3D" id="1.25.40.10">
    <property type="entry name" value="Tetratricopeptide repeat domain"/>
    <property type="match status" value="1"/>
</dbReference>
<dbReference type="EMBL" id="WHPF01000015">
    <property type="protein sequence ID" value="NNV57417.1"/>
    <property type="molecule type" value="Genomic_DNA"/>
</dbReference>
<proteinExistence type="predicted"/>
<protein>
    <submittedName>
        <fullName evidence="2">Serine hydrolase</fullName>
    </submittedName>
</protein>
<dbReference type="PANTHER" id="PTHR46825:SF9">
    <property type="entry name" value="BETA-LACTAMASE-RELATED DOMAIN-CONTAINING PROTEIN"/>
    <property type="match status" value="1"/>
</dbReference>
<dbReference type="PANTHER" id="PTHR46825">
    <property type="entry name" value="D-ALANYL-D-ALANINE-CARBOXYPEPTIDASE/ENDOPEPTIDASE AMPH"/>
    <property type="match status" value="1"/>
</dbReference>
<dbReference type="InterPro" id="IPR050491">
    <property type="entry name" value="AmpC-like"/>
</dbReference>
<dbReference type="SUPFAM" id="SSF56601">
    <property type="entry name" value="beta-lactamase/transpeptidase-like"/>
    <property type="match status" value="1"/>
</dbReference>
<keyword evidence="2" id="KW-0378">Hydrolase</keyword>
<accession>A0A8J8FHC0</accession>
<dbReference type="Pfam" id="PF00144">
    <property type="entry name" value="Beta-lactamase"/>
    <property type="match status" value="1"/>
</dbReference>
<dbReference type="AlphaFoldDB" id="A0A8J8FHC0"/>
<dbReference type="SUPFAM" id="SSF48452">
    <property type="entry name" value="TPR-like"/>
    <property type="match status" value="1"/>
</dbReference>
<gene>
    <name evidence="2" type="ORF">GD597_18235</name>
</gene>
<dbReference type="InterPro" id="IPR012338">
    <property type="entry name" value="Beta-lactam/transpept-like"/>
</dbReference>
<dbReference type="GO" id="GO:0016787">
    <property type="term" value="F:hydrolase activity"/>
    <property type="evidence" value="ECO:0007669"/>
    <property type="project" value="UniProtKB-KW"/>
</dbReference>
<keyword evidence="3" id="KW-1185">Reference proteome</keyword>
<dbReference type="InterPro" id="IPR011990">
    <property type="entry name" value="TPR-like_helical_dom_sf"/>
</dbReference>
<feature type="domain" description="Beta-lactamase-related" evidence="1">
    <location>
        <begin position="64"/>
        <end position="383"/>
    </location>
</feature>
<evidence type="ECO:0000259" key="1">
    <source>
        <dbReference type="Pfam" id="PF00144"/>
    </source>
</evidence>
<evidence type="ECO:0000313" key="2">
    <source>
        <dbReference type="EMBL" id="NNV57417.1"/>
    </source>
</evidence>
<dbReference type="InterPro" id="IPR001466">
    <property type="entry name" value="Beta-lactam-related"/>
</dbReference>
<dbReference type="Proteomes" id="UP000598971">
    <property type="component" value="Unassembled WGS sequence"/>
</dbReference>
<reference evidence="2" key="1">
    <citation type="submission" date="2019-10" db="EMBL/GenBank/DDBJ databases">
        <title>Draft genome sequence of Panacibacter sp. KCS-6.</title>
        <authorList>
            <person name="Yim K.J."/>
        </authorList>
    </citation>
    <scope>NUCLEOTIDE SEQUENCE</scope>
    <source>
        <strain evidence="2">KCS-6</strain>
    </source>
</reference>
<dbReference type="Gene3D" id="3.40.710.10">
    <property type="entry name" value="DD-peptidase/beta-lactamase superfamily"/>
    <property type="match status" value="1"/>
</dbReference>
<evidence type="ECO:0000313" key="3">
    <source>
        <dbReference type="Proteomes" id="UP000598971"/>
    </source>
</evidence>